<dbReference type="GO" id="GO:0010133">
    <property type="term" value="P:L-proline catabolic process to L-glutamate"/>
    <property type="evidence" value="ECO:0007669"/>
    <property type="project" value="TreeGrafter"/>
</dbReference>
<accession>F3GR02</accession>
<keyword evidence="4" id="KW-1185">Reference proteome</keyword>
<dbReference type="InterPro" id="IPR016161">
    <property type="entry name" value="Ald_DH/histidinol_DH"/>
</dbReference>
<dbReference type="EMBL" id="AEAI01004350">
    <property type="protein sequence ID" value="EGH49505.1"/>
    <property type="molecule type" value="Genomic_DNA"/>
</dbReference>
<protein>
    <submittedName>
        <fullName evidence="3">Trifunctional transcriptional regulator/proline dehydrogenase/pyrroline-5-carboxylate dehydrogenase</fullName>
        <ecNumber evidence="3">1.5.99.8</ecNumber>
    </submittedName>
</protein>
<name>F3GR02_PSESJ</name>
<dbReference type="GO" id="GO:0003842">
    <property type="term" value="F:L-glutamate gamma-semialdehyde dehydrogenase activity"/>
    <property type="evidence" value="ECO:0007669"/>
    <property type="project" value="TreeGrafter"/>
</dbReference>
<dbReference type="InterPro" id="IPR050485">
    <property type="entry name" value="Proline_metab_enzyme"/>
</dbReference>
<dbReference type="Gene3D" id="3.40.309.10">
    <property type="entry name" value="Aldehyde Dehydrogenase, Chain A, domain 2"/>
    <property type="match status" value="1"/>
</dbReference>
<evidence type="ECO:0000313" key="4">
    <source>
        <dbReference type="Proteomes" id="UP000004986"/>
    </source>
</evidence>
<dbReference type="InterPro" id="IPR016163">
    <property type="entry name" value="Ald_DH_C"/>
</dbReference>
<evidence type="ECO:0000256" key="1">
    <source>
        <dbReference type="ARBA" id="ARBA00023002"/>
    </source>
</evidence>
<dbReference type="EC" id="1.5.99.8" evidence="3"/>
<dbReference type="InterPro" id="IPR016162">
    <property type="entry name" value="Ald_DH_N"/>
</dbReference>
<keyword evidence="2" id="KW-0520">NAD</keyword>
<proteinExistence type="predicted"/>
<organism evidence="3 4">
    <name type="scientific">Pseudomonas syringae pv. pisi str. 1704B</name>
    <dbReference type="NCBI Taxonomy" id="629263"/>
    <lineage>
        <taxon>Bacteria</taxon>
        <taxon>Pseudomonadati</taxon>
        <taxon>Pseudomonadota</taxon>
        <taxon>Gammaproteobacteria</taxon>
        <taxon>Pseudomonadales</taxon>
        <taxon>Pseudomonadaceae</taxon>
        <taxon>Pseudomonas</taxon>
        <taxon>Pseudomonas syringae</taxon>
    </lineage>
</organism>
<feature type="non-terminal residue" evidence="3">
    <location>
        <position position="1"/>
    </location>
</feature>
<dbReference type="SUPFAM" id="SSF53720">
    <property type="entry name" value="ALDH-like"/>
    <property type="match status" value="1"/>
</dbReference>
<sequence length="44" mass="4545">NVYVNRNIVGAVVGVQPFGGEGLSGTGPKAGGPLYLYRLLSTRP</sequence>
<dbReference type="Proteomes" id="UP000004986">
    <property type="component" value="Unassembled WGS sequence"/>
</dbReference>
<dbReference type="PANTHER" id="PTHR42862:SF1">
    <property type="entry name" value="DELTA-1-PYRROLINE-5-CARBOXYLATE DEHYDROGENASE 2, ISOFORM A-RELATED"/>
    <property type="match status" value="1"/>
</dbReference>
<dbReference type="PANTHER" id="PTHR42862">
    <property type="entry name" value="DELTA-1-PYRROLINE-5-CARBOXYLATE DEHYDROGENASE 1, ISOFORM A-RELATED"/>
    <property type="match status" value="1"/>
</dbReference>
<gene>
    <name evidence="3" type="primary">putA</name>
    <name evidence="3" type="ORF">PSYPI_46861</name>
</gene>
<reference evidence="3 4" key="1">
    <citation type="journal article" date="2011" name="PLoS Pathog.">
        <title>Dynamic evolution of pathogenicity revealed by sequencing and comparative genomics of 19 Pseudomonas syringae isolates.</title>
        <authorList>
            <person name="Baltrus D.A."/>
            <person name="Nishimura M.T."/>
            <person name="Romanchuk A."/>
            <person name="Chang J.H."/>
            <person name="Mukhtar M.S."/>
            <person name="Cherkis K."/>
            <person name="Roach J."/>
            <person name="Grant S.R."/>
            <person name="Jones C.D."/>
            <person name="Dangl J.L."/>
        </authorList>
    </citation>
    <scope>NUCLEOTIDE SEQUENCE [LARGE SCALE GENOMIC DNA]</scope>
    <source>
        <strain evidence="3 4">1704B</strain>
    </source>
</reference>
<dbReference type="GO" id="GO:0009898">
    <property type="term" value="C:cytoplasmic side of plasma membrane"/>
    <property type="evidence" value="ECO:0007669"/>
    <property type="project" value="TreeGrafter"/>
</dbReference>
<comment type="caution">
    <text evidence="3">The sequence shown here is derived from an EMBL/GenBank/DDBJ whole genome shotgun (WGS) entry which is preliminary data.</text>
</comment>
<evidence type="ECO:0000313" key="3">
    <source>
        <dbReference type="EMBL" id="EGH49505.1"/>
    </source>
</evidence>
<dbReference type="HOGENOM" id="CLU_3226662_0_0_6"/>
<feature type="non-terminal residue" evidence="3">
    <location>
        <position position="44"/>
    </location>
</feature>
<dbReference type="AlphaFoldDB" id="F3GR02"/>
<keyword evidence="1 3" id="KW-0560">Oxidoreductase</keyword>
<dbReference type="Gene3D" id="3.40.605.10">
    <property type="entry name" value="Aldehyde Dehydrogenase, Chain A, domain 1"/>
    <property type="match status" value="1"/>
</dbReference>
<evidence type="ECO:0000256" key="2">
    <source>
        <dbReference type="ARBA" id="ARBA00023027"/>
    </source>
</evidence>